<evidence type="ECO:0000259" key="3">
    <source>
        <dbReference type="PROSITE" id="PS50112"/>
    </source>
</evidence>
<name>A0A4P7CWY6_9BURK</name>
<dbReference type="EMBL" id="CP038149">
    <property type="protein sequence ID" value="QBR00729.1"/>
    <property type="molecule type" value="Genomic_DNA"/>
</dbReference>
<protein>
    <submittedName>
        <fullName evidence="5">PAS domain S-box protein</fullName>
    </submittedName>
</protein>
<dbReference type="SUPFAM" id="SSF55073">
    <property type="entry name" value="Nucleotide cyclase"/>
    <property type="match status" value="1"/>
</dbReference>
<feature type="domain" description="PAS" evidence="3">
    <location>
        <begin position="317"/>
        <end position="392"/>
    </location>
</feature>
<feature type="region of interest" description="Disordered" evidence="1">
    <location>
        <begin position="617"/>
        <end position="642"/>
    </location>
</feature>
<dbReference type="Pfam" id="PF08448">
    <property type="entry name" value="PAS_4"/>
    <property type="match status" value="1"/>
</dbReference>
<dbReference type="Gene3D" id="3.30.70.270">
    <property type="match status" value="1"/>
</dbReference>
<dbReference type="InterPro" id="IPR013656">
    <property type="entry name" value="PAS_4"/>
</dbReference>
<dbReference type="SUPFAM" id="SSF55785">
    <property type="entry name" value="PYP-like sensor domain (PAS domain)"/>
    <property type="match status" value="2"/>
</dbReference>
<reference evidence="5 6" key="1">
    <citation type="submission" date="2019-03" db="EMBL/GenBank/DDBJ databases">
        <title>Paraburkholderia sp. 7MH5, isolated from subtropical forest soil.</title>
        <authorList>
            <person name="Gao Z.-H."/>
            <person name="Qiu L.-H."/>
        </authorList>
    </citation>
    <scope>NUCLEOTIDE SEQUENCE [LARGE SCALE GENOMIC DNA]</scope>
    <source>
        <strain evidence="5 6">7MH5</strain>
    </source>
</reference>
<dbReference type="CDD" id="cd00130">
    <property type="entry name" value="PAS"/>
    <property type="match status" value="2"/>
</dbReference>
<dbReference type="InterPro" id="IPR043128">
    <property type="entry name" value="Rev_trsase/Diguanyl_cyclase"/>
</dbReference>
<keyword evidence="2" id="KW-1133">Transmembrane helix</keyword>
<dbReference type="InterPro" id="IPR013655">
    <property type="entry name" value="PAS_fold_3"/>
</dbReference>
<dbReference type="InterPro" id="IPR001610">
    <property type="entry name" value="PAC"/>
</dbReference>
<dbReference type="NCBIfam" id="TIGR00229">
    <property type="entry name" value="sensory_box"/>
    <property type="match status" value="1"/>
</dbReference>
<dbReference type="PROSITE" id="PS50113">
    <property type="entry name" value="PAC"/>
    <property type="match status" value="2"/>
</dbReference>
<keyword evidence="2" id="KW-0812">Transmembrane</keyword>
<dbReference type="KEGG" id="ppai:E1956_20340"/>
<dbReference type="Pfam" id="PF00990">
    <property type="entry name" value="GGDEF"/>
    <property type="match status" value="1"/>
</dbReference>
<dbReference type="Pfam" id="PF08447">
    <property type="entry name" value="PAS_3"/>
    <property type="match status" value="1"/>
</dbReference>
<gene>
    <name evidence="5" type="ORF">E1956_20340</name>
</gene>
<accession>A0A4P7CWY6</accession>
<feature type="compositionally biased region" description="Low complexity" evidence="1">
    <location>
        <begin position="619"/>
        <end position="630"/>
    </location>
</feature>
<feature type="domain" description="PAC" evidence="4">
    <location>
        <begin position="395"/>
        <end position="447"/>
    </location>
</feature>
<evidence type="ECO:0000259" key="4">
    <source>
        <dbReference type="PROSITE" id="PS50113"/>
    </source>
</evidence>
<dbReference type="SMART" id="SM00086">
    <property type="entry name" value="PAC"/>
    <property type="match status" value="2"/>
</dbReference>
<dbReference type="PANTHER" id="PTHR44757:SF2">
    <property type="entry name" value="BIOFILM ARCHITECTURE MAINTENANCE PROTEIN MBAA"/>
    <property type="match status" value="1"/>
</dbReference>
<feature type="transmembrane region" description="Helical" evidence="2">
    <location>
        <begin position="30"/>
        <end position="55"/>
    </location>
</feature>
<dbReference type="InterPro" id="IPR029787">
    <property type="entry name" value="Nucleotide_cyclase"/>
</dbReference>
<dbReference type="PANTHER" id="PTHR44757">
    <property type="entry name" value="DIGUANYLATE CYCLASE DGCP"/>
    <property type="match status" value="1"/>
</dbReference>
<evidence type="ECO:0000313" key="6">
    <source>
        <dbReference type="Proteomes" id="UP000295727"/>
    </source>
</evidence>
<dbReference type="AlphaFoldDB" id="A0A4P7CWY6"/>
<dbReference type="SMART" id="SM00091">
    <property type="entry name" value="PAS"/>
    <property type="match status" value="3"/>
</dbReference>
<dbReference type="PROSITE" id="PS50112">
    <property type="entry name" value="PAS"/>
    <property type="match status" value="1"/>
</dbReference>
<proteinExistence type="predicted"/>
<keyword evidence="2" id="KW-0472">Membrane</keyword>
<dbReference type="InterPro" id="IPR000700">
    <property type="entry name" value="PAS-assoc_C"/>
</dbReference>
<dbReference type="SMART" id="SM00267">
    <property type="entry name" value="GGDEF"/>
    <property type="match status" value="1"/>
</dbReference>
<dbReference type="Gene3D" id="3.30.450.20">
    <property type="entry name" value="PAS domain"/>
    <property type="match status" value="2"/>
</dbReference>
<feature type="domain" description="PAC" evidence="4">
    <location>
        <begin position="264"/>
        <end position="316"/>
    </location>
</feature>
<organism evidence="5 6">
    <name type="scientific">Paraburkholderia pallida</name>
    <dbReference type="NCBI Taxonomy" id="2547399"/>
    <lineage>
        <taxon>Bacteria</taxon>
        <taxon>Pseudomonadati</taxon>
        <taxon>Pseudomonadota</taxon>
        <taxon>Betaproteobacteria</taxon>
        <taxon>Burkholderiales</taxon>
        <taxon>Burkholderiaceae</taxon>
        <taxon>Paraburkholderia</taxon>
    </lineage>
</organism>
<dbReference type="InterPro" id="IPR000014">
    <property type="entry name" value="PAS"/>
</dbReference>
<evidence type="ECO:0000256" key="1">
    <source>
        <dbReference type="SAM" id="MobiDB-lite"/>
    </source>
</evidence>
<evidence type="ECO:0000313" key="5">
    <source>
        <dbReference type="EMBL" id="QBR00729.1"/>
    </source>
</evidence>
<dbReference type="InterPro" id="IPR035965">
    <property type="entry name" value="PAS-like_dom_sf"/>
</dbReference>
<keyword evidence="6" id="KW-1185">Reference proteome</keyword>
<dbReference type="CDD" id="cd01949">
    <property type="entry name" value="GGDEF"/>
    <property type="match status" value="1"/>
</dbReference>
<dbReference type="OrthoDB" id="344644at2"/>
<evidence type="ECO:0000256" key="2">
    <source>
        <dbReference type="SAM" id="Phobius"/>
    </source>
</evidence>
<dbReference type="InterPro" id="IPR052155">
    <property type="entry name" value="Biofilm_reg_signaling"/>
</dbReference>
<sequence>MTVYLFSTTLLVLVVGLVLPRLGPGQGVDVLLYIAIAFALALASGLLGLAFTFGAKRAVRRGMRSSAAPELTAFAENLSTPAVLLDNDALVFVNGAFLKHARWEHHVDEIVGMPFGNLVHPQSLLELTKLLAQAGGEAERTSGSLRLAYGDGTFRRHPVTVLRGRGSRLTLLQFPAPYASAEAQRSEAQIQQHCQDVVAQLPQALFRIDREQNLIFVNPAWRSMLRIVGGGGDFPPLAGFVHPEDRPTLTARLTTLLDGHISELITVVRMIRADETMFHVELRCHAVADQEGHLVGAVGLALDVSSSRRNEEALRASRRSLRMLLSNVRAMIYRGQNNRLWSMEFVSEGCFELTGYEASELIDESVTKFVSLIHPEDRELVWNEIQARVAVGEPYELTYRIIDRSGQTKWVWDQGRGIFTARNELLGLEGFIIEVTRRQLAEESARRRFVFERSTGLANSAMFMDRLSFALAFARRNAQPCAVFAVRVIDFDEVSARFGPEYADRVLVQLGQRLQAIESDLNGATLLDKQDFAIMLTDFSTAALGWCEDAARVAALGPENSTAAVEIVAESLRTMVGRPLRVEGHEFRVTAHVGWSLAQSEFPSALDMIDTALAAAEATGKGRTPGTPGTLDQQEQADDEAG</sequence>
<dbReference type="InterPro" id="IPR000160">
    <property type="entry name" value="GGDEF_dom"/>
</dbReference>
<dbReference type="Proteomes" id="UP000295727">
    <property type="component" value="Chromosome 2"/>
</dbReference>